<dbReference type="InterPro" id="IPR007016">
    <property type="entry name" value="O-antigen_ligase-rel_domated"/>
</dbReference>
<feature type="transmembrane region" description="Helical" evidence="5">
    <location>
        <begin position="218"/>
        <end position="236"/>
    </location>
</feature>
<proteinExistence type="predicted"/>
<reference evidence="7" key="1">
    <citation type="submission" date="2020-02" db="EMBL/GenBank/DDBJ databases">
        <authorList>
            <person name="Meier V. D."/>
        </authorList>
    </citation>
    <scope>NUCLEOTIDE SEQUENCE</scope>
    <source>
        <strain evidence="7">AVDCRST_MAG65</strain>
    </source>
</reference>
<dbReference type="InterPro" id="IPR011990">
    <property type="entry name" value="TPR-like_helical_dom_sf"/>
</dbReference>
<dbReference type="GO" id="GO:0016020">
    <property type="term" value="C:membrane"/>
    <property type="evidence" value="ECO:0007669"/>
    <property type="project" value="UniProtKB-SubCell"/>
</dbReference>
<feature type="transmembrane region" description="Helical" evidence="5">
    <location>
        <begin position="478"/>
        <end position="495"/>
    </location>
</feature>
<feature type="transmembrane region" description="Helical" evidence="5">
    <location>
        <begin position="128"/>
        <end position="146"/>
    </location>
</feature>
<feature type="transmembrane region" description="Helical" evidence="5">
    <location>
        <begin position="264"/>
        <end position="283"/>
    </location>
</feature>
<evidence type="ECO:0000256" key="3">
    <source>
        <dbReference type="ARBA" id="ARBA00022989"/>
    </source>
</evidence>
<evidence type="ECO:0000259" key="6">
    <source>
        <dbReference type="Pfam" id="PF04932"/>
    </source>
</evidence>
<feature type="transmembrane region" description="Helical" evidence="5">
    <location>
        <begin position="242"/>
        <end position="257"/>
    </location>
</feature>
<feature type="transmembrane region" description="Helical" evidence="5">
    <location>
        <begin position="343"/>
        <end position="361"/>
    </location>
</feature>
<evidence type="ECO:0000256" key="2">
    <source>
        <dbReference type="ARBA" id="ARBA00022692"/>
    </source>
</evidence>
<dbReference type="AlphaFoldDB" id="A0A6J4REP7"/>
<keyword evidence="4 5" id="KW-0472">Membrane</keyword>
<comment type="subcellular location">
    <subcellularLocation>
        <location evidence="1">Membrane</location>
        <topology evidence="1">Multi-pass membrane protein</topology>
    </subcellularLocation>
</comment>
<feature type="transmembrane region" description="Helical" evidence="5">
    <location>
        <begin position="449"/>
        <end position="469"/>
    </location>
</feature>
<sequence length="684" mass="72544">MESTYSPPESSPSGARRAGARPAAWITRRRPSADAAARFGVIALLLVLTTWLAFSDGGFDTATTAAATTAALLGVLVLVTCAPRPLAGLSGWGIVAAGALTLLAIWTLASATWSHSPARAMIEFNRTLLYLAVFLLTACLPGGSVNARRLVRVVALALGAAALAGLLSRLDVAFSGDGLGDPGDRLGWPLGYWNALGLAAAMASIACLHLSSDLRERAVVRVFAAGAVPALVVTIYLTLSRGSIVAGALGVVVLLVLSRARGTLSTLVAVLPFAIYALLHAYGTESLLDGSLQTAAARTDAEVASRTIALACLGAALVRAIALRLDARLGRLTLWRPWSMRRSSVVVLALAGLVLAAGIVSEADSILARQWNAFVASQSVAVEDQRDRLAVASANGRIEHWQVAVDSWREAPLHGSGAGTYAKTWARARPVQFTVQDAHSLYLEVLAELGLVGLTLLIVALAAPLGALLRRRRAERPLWSAVLALAVTWGLHAGIDWDWEMPAVTLPVVALLGAACARDVDGTAAATSPGRLPRLLAGLGILLLILTPVRLGLSQRYLEQSLTSFRNQDCGTAAAKALDAVDMVNSRSQAFELLGYCDARRGRHELAGRMLKAAQRRDPGSWDLHYGSALVRSVAGRDPRAELRRARELNPLEDLIDHTIERMDSDNPRVWIREGLRTPLPLPE</sequence>
<feature type="transmembrane region" description="Helical" evidence="5">
    <location>
        <begin position="532"/>
        <end position="553"/>
    </location>
</feature>
<dbReference type="PANTHER" id="PTHR37422">
    <property type="entry name" value="TEICHURONIC ACID BIOSYNTHESIS PROTEIN TUAE"/>
    <property type="match status" value="1"/>
</dbReference>
<evidence type="ECO:0000256" key="1">
    <source>
        <dbReference type="ARBA" id="ARBA00004141"/>
    </source>
</evidence>
<evidence type="ECO:0000256" key="4">
    <source>
        <dbReference type="ARBA" id="ARBA00023136"/>
    </source>
</evidence>
<dbReference type="Gene3D" id="1.25.40.10">
    <property type="entry name" value="Tetratricopeptide repeat domain"/>
    <property type="match status" value="1"/>
</dbReference>
<feature type="transmembrane region" description="Helical" evidence="5">
    <location>
        <begin position="86"/>
        <end position="108"/>
    </location>
</feature>
<dbReference type="InterPro" id="IPR051533">
    <property type="entry name" value="WaaL-like"/>
</dbReference>
<gene>
    <name evidence="7" type="ORF">AVDCRST_MAG65-597</name>
</gene>
<feature type="domain" description="O-antigen ligase-related" evidence="6">
    <location>
        <begin position="305"/>
        <end position="458"/>
    </location>
</feature>
<feature type="transmembrane region" description="Helical" evidence="5">
    <location>
        <begin position="153"/>
        <end position="170"/>
    </location>
</feature>
<dbReference type="PANTHER" id="PTHR37422:SF13">
    <property type="entry name" value="LIPOPOLYSACCHARIDE BIOSYNTHESIS PROTEIN PA4999-RELATED"/>
    <property type="match status" value="1"/>
</dbReference>
<evidence type="ECO:0000256" key="5">
    <source>
        <dbReference type="SAM" id="Phobius"/>
    </source>
</evidence>
<protein>
    <recommendedName>
        <fullName evidence="6">O-antigen ligase-related domain-containing protein</fullName>
    </recommendedName>
</protein>
<feature type="transmembrane region" description="Helical" evidence="5">
    <location>
        <begin position="190"/>
        <end position="211"/>
    </location>
</feature>
<organism evidence="7">
    <name type="scientific">uncultured Solirubrobacteraceae bacterium</name>
    <dbReference type="NCBI Taxonomy" id="1162706"/>
    <lineage>
        <taxon>Bacteria</taxon>
        <taxon>Bacillati</taxon>
        <taxon>Actinomycetota</taxon>
        <taxon>Thermoleophilia</taxon>
        <taxon>Solirubrobacterales</taxon>
        <taxon>Solirubrobacteraceae</taxon>
        <taxon>environmental samples</taxon>
    </lineage>
</organism>
<name>A0A6J4REP7_9ACTN</name>
<dbReference type="SUPFAM" id="SSF48452">
    <property type="entry name" value="TPR-like"/>
    <property type="match status" value="1"/>
</dbReference>
<dbReference type="Pfam" id="PF04932">
    <property type="entry name" value="Wzy_C"/>
    <property type="match status" value="1"/>
</dbReference>
<feature type="transmembrane region" description="Helical" evidence="5">
    <location>
        <begin position="35"/>
        <end position="55"/>
    </location>
</feature>
<feature type="transmembrane region" description="Helical" evidence="5">
    <location>
        <begin position="61"/>
        <end position="79"/>
    </location>
</feature>
<dbReference type="EMBL" id="CADCVL010000104">
    <property type="protein sequence ID" value="CAA9469080.1"/>
    <property type="molecule type" value="Genomic_DNA"/>
</dbReference>
<keyword evidence="3 5" id="KW-1133">Transmembrane helix</keyword>
<evidence type="ECO:0000313" key="7">
    <source>
        <dbReference type="EMBL" id="CAA9469080.1"/>
    </source>
</evidence>
<keyword evidence="2 5" id="KW-0812">Transmembrane</keyword>
<accession>A0A6J4REP7</accession>
<feature type="transmembrane region" description="Helical" evidence="5">
    <location>
        <begin position="303"/>
        <end position="322"/>
    </location>
</feature>